<keyword evidence="3" id="KW-0862">Zinc</keyword>
<feature type="coiled-coil region" evidence="5">
    <location>
        <begin position="157"/>
        <end position="191"/>
    </location>
</feature>
<dbReference type="InterPro" id="IPR006612">
    <property type="entry name" value="THAP_Znf"/>
</dbReference>
<reference evidence="7" key="2">
    <citation type="submission" date="2022-06" db="UniProtKB">
        <authorList>
            <consortium name="EnsemblMetazoa"/>
        </authorList>
    </citation>
    <scope>IDENTIFICATION</scope>
</reference>
<proteinExistence type="predicted"/>
<evidence type="ECO:0000256" key="5">
    <source>
        <dbReference type="SAM" id="Coils"/>
    </source>
</evidence>
<dbReference type="GO" id="GO:0003677">
    <property type="term" value="F:DNA binding"/>
    <property type="evidence" value="ECO:0007669"/>
    <property type="project" value="UniProtKB-KW"/>
</dbReference>
<evidence type="ECO:0000256" key="4">
    <source>
        <dbReference type="ARBA" id="ARBA00023125"/>
    </source>
</evidence>
<name>A0A8R2JWI9_ACYPI</name>
<keyword evidence="4" id="KW-0238">DNA-binding</keyword>
<keyword evidence="2" id="KW-0863">Zinc-finger</keyword>
<protein>
    <recommendedName>
        <fullName evidence="6">THAP-type domain-containing protein</fullName>
    </recommendedName>
</protein>
<dbReference type="GeneID" id="107885227"/>
<evidence type="ECO:0000256" key="1">
    <source>
        <dbReference type="ARBA" id="ARBA00022723"/>
    </source>
</evidence>
<keyword evidence="8" id="KW-1185">Reference proteome</keyword>
<dbReference type="GO" id="GO:0008270">
    <property type="term" value="F:zinc ion binding"/>
    <property type="evidence" value="ECO:0007669"/>
    <property type="project" value="UniProtKB-KW"/>
</dbReference>
<evidence type="ECO:0000313" key="7">
    <source>
        <dbReference type="EnsemblMetazoa" id="XP_029347790.1"/>
    </source>
</evidence>
<reference evidence="8" key="1">
    <citation type="submission" date="2010-06" db="EMBL/GenBank/DDBJ databases">
        <authorList>
            <person name="Jiang H."/>
            <person name="Abraham K."/>
            <person name="Ali S."/>
            <person name="Alsbrooks S.L."/>
            <person name="Anim B.N."/>
            <person name="Anosike U.S."/>
            <person name="Attaway T."/>
            <person name="Bandaranaike D.P."/>
            <person name="Battles P.K."/>
            <person name="Bell S.N."/>
            <person name="Bell A.V."/>
            <person name="Beltran B."/>
            <person name="Bickham C."/>
            <person name="Bustamante Y."/>
            <person name="Caleb T."/>
            <person name="Canada A."/>
            <person name="Cardenas V."/>
            <person name="Carter K."/>
            <person name="Chacko J."/>
            <person name="Chandrabose M.N."/>
            <person name="Chavez D."/>
            <person name="Chavez A."/>
            <person name="Chen L."/>
            <person name="Chu H.-S."/>
            <person name="Claassen K.J."/>
            <person name="Cockrell R."/>
            <person name="Collins M."/>
            <person name="Cooper J.A."/>
            <person name="Cree A."/>
            <person name="Curry S.M."/>
            <person name="Da Y."/>
            <person name="Dao M.D."/>
            <person name="Das B."/>
            <person name="Davila M.-L."/>
            <person name="Davy-Carroll L."/>
            <person name="Denson S."/>
            <person name="Dinh H."/>
            <person name="Ebong V.E."/>
            <person name="Edwards J.R."/>
            <person name="Egan A."/>
            <person name="El-Daye J."/>
            <person name="Escobedo L."/>
            <person name="Fernandez S."/>
            <person name="Fernando P.R."/>
            <person name="Flagg N."/>
            <person name="Forbes L.D."/>
            <person name="Fowler R.G."/>
            <person name="Fu Q."/>
            <person name="Gabisi R.A."/>
            <person name="Ganer J."/>
            <person name="Garbino Pronczuk A."/>
            <person name="Garcia R.M."/>
            <person name="Garner T."/>
            <person name="Garrett T.E."/>
            <person name="Gonzalez D.A."/>
            <person name="Hamid H."/>
            <person name="Hawkins E.S."/>
            <person name="Hirani K."/>
            <person name="Hogues M.E."/>
            <person name="Hollins B."/>
            <person name="Hsiao C.-H."/>
            <person name="Jabil R."/>
            <person name="James M.L."/>
            <person name="Jhangiani S.N."/>
            <person name="Johnson B."/>
            <person name="Johnson Q."/>
            <person name="Joshi V."/>
            <person name="Kalu J.B."/>
            <person name="Kam C."/>
            <person name="Kashfia A."/>
            <person name="Keebler J."/>
            <person name="Kisamo H."/>
            <person name="Kovar C.L."/>
            <person name="Lago L.A."/>
            <person name="Lai C.-Y."/>
            <person name="Laidlaw J."/>
            <person name="Lara F."/>
            <person name="Le T.-K."/>
            <person name="Lee S.L."/>
            <person name="Legall F.H."/>
            <person name="Lemon S.J."/>
            <person name="Lewis L.R."/>
            <person name="Li B."/>
            <person name="Liu Y."/>
            <person name="Liu Y.-S."/>
            <person name="Lopez J."/>
            <person name="Lozado R.J."/>
            <person name="Lu J."/>
            <person name="Madu R.C."/>
            <person name="Maheshwari M."/>
            <person name="Maheshwari R."/>
            <person name="Malloy K."/>
            <person name="Martinez E."/>
            <person name="Mathew T."/>
            <person name="Mercado I.C."/>
            <person name="Mercado C."/>
            <person name="Meyer B."/>
            <person name="Montgomery K."/>
            <person name="Morgan M.B."/>
            <person name="Munidasa M."/>
            <person name="Nazareth L.V."/>
            <person name="Nelson J."/>
            <person name="Ng B.M."/>
            <person name="Nguyen N.B."/>
            <person name="Nguyen P.Q."/>
            <person name="Nguyen T."/>
            <person name="Obregon M."/>
            <person name="Okwuonu G.O."/>
            <person name="Onwere C.G."/>
            <person name="Orozco G."/>
            <person name="Parra A."/>
            <person name="Patel S."/>
            <person name="Patil S."/>
            <person name="Perez A."/>
            <person name="Perez Y."/>
            <person name="Pham C."/>
            <person name="Primus E.L."/>
            <person name="Pu L.-L."/>
            <person name="Puazo M."/>
            <person name="Qin X."/>
            <person name="Quiroz J.B."/>
            <person name="Reese J."/>
            <person name="Richards S."/>
            <person name="Rives C.M."/>
            <person name="Robberts R."/>
            <person name="Ruiz S.J."/>
            <person name="Ruiz M.J."/>
            <person name="Santibanez J."/>
            <person name="Schneider B.W."/>
            <person name="Sisson I."/>
            <person name="Smith M."/>
            <person name="Sodergren E."/>
            <person name="Song X.-Z."/>
            <person name="Song B.B."/>
            <person name="Summersgill H."/>
            <person name="Thelus R."/>
            <person name="Thornton R.D."/>
            <person name="Trejos Z.Y."/>
            <person name="Usmani K."/>
            <person name="Vattathil S."/>
            <person name="Villasana D."/>
            <person name="Walker D.L."/>
            <person name="Wang S."/>
            <person name="Wang K."/>
            <person name="White C.S."/>
            <person name="Williams A.C."/>
            <person name="Williamson J."/>
            <person name="Wilson K."/>
            <person name="Woghiren I.O."/>
            <person name="Woodworth J.R."/>
            <person name="Worley K.C."/>
            <person name="Wright R.A."/>
            <person name="Wu W."/>
            <person name="Young L."/>
            <person name="Zhang L."/>
            <person name="Zhang J."/>
            <person name="Zhu Y."/>
            <person name="Muzny D.M."/>
            <person name="Weinstock G."/>
            <person name="Gibbs R.A."/>
        </authorList>
    </citation>
    <scope>NUCLEOTIDE SEQUENCE [LARGE SCALE GENOMIC DNA]</scope>
    <source>
        <strain evidence="8">LSR1</strain>
    </source>
</reference>
<keyword evidence="1" id="KW-0479">Metal-binding</keyword>
<dbReference type="RefSeq" id="XP_029347790.1">
    <property type="nucleotide sequence ID" value="XM_029491930.1"/>
</dbReference>
<accession>A0A8R2JWI9</accession>
<feature type="domain" description="THAP-type" evidence="6">
    <location>
        <begin position="5"/>
        <end position="55"/>
    </location>
</feature>
<sequence>MSRNCFVPGCREGYKSKIKINKWQGIIKTTMFKAPKDLLLLEKWVKAIPRADRELRPGIDSVFIRNKLINITCTSVTCIEDITKVLKIVDDFVMCPGTGIDNCPKSDQCCEHINLISLNQVRNPRCTECAKKRKYFMDTQRVSLEQINEKPTTKPVLKNVLRINKRLNIKVTNLQAKVGLLKQQCAEASAKSIEEAIIEMPENQQEAVRTCFAAAKKHNVKGNRYTINWIYECLLIRIKSKKVYEHLRSKKTY</sequence>
<dbReference type="Pfam" id="PF05485">
    <property type="entry name" value="THAP"/>
    <property type="match status" value="1"/>
</dbReference>
<dbReference type="EnsemblMetazoa" id="XM_029491930.1">
    <property type="protein sequence ID" value="XP_029347790.1"/>
    <property type="gene ID" value="LOC107885227"/>
</dbReference>
<dbReference type="Proteomes" id="UP000007819">
    <property type="component" value="Unassembled WGS sequence"/>
</dbReference>
<evidence type="ECO:0000259" key="6">
    <source>
        <dbReference type="Pfam" id="PF05485"/>
    </source>
</evidence>
<dbReference type="AlphaFoldDB" id="A0A8R2JWI9"/>
<evidence type="ECO:0000256" key="3">
    <source>
        <dbReference type="ARBA" id="ARBA00022833"/>
    </source>
</evidence>
<keyword evidence="5" id="KW-0175">Coiled coil</keyword>
<evidence type="ECO:0000256" key="2">
    <source>
        <dbReference type="ARBA" id="ARBA00022771"/>
    </source>
</evidence>
<evidence type="ECO:0000313" key="8">
    <source>
        <dbReference type="Proteomes" id="UP000007819"/>
    </source>
</evidence>
<dbReference type="OrthoDB" id="6587753at2759"/>
<organism evidence="7 8">
    <name type="scientific">Acyrthosiphon pisum</name>
    <name type="common">Pea aphid</name>
    <dbReference type="NCBI Taxonomy" id="7029"/>
    <lineage>
        <taxon>Eukaryota</taxon>
        <taxon>Metazoa</taxon>
        <taxon>Ecdysozoa</taxon>
        <taxon>Arthropoda</taxon>
        <taxon>Hexapoda</taxon>
        <taxon>Insecta</taxon>
        <taxon>Pterygota</taxon>
        <taxon>Neoptera</taxon>
        <taxon>Paraneoptera</taxon>
        <taxon>Hemiptera</taxon>
        <taxon>Sternorrhyncha</taxon>
        <taxon>Aphidomorpha</taxon>
        <taxon>Aphidoidea</taxon>
        <taxon>Aphididae</taxon>
        <taxon>Macrosiphini</taxon>
        <taxon>Acyrthosiphon</taxon>
    </lineage>
</organism>